<proteinExistence type="predicted"/>
<feature type="domain" description="FH2" evidence="2">
    <location>
        <begin position="117"/>
        <end position="523"/>
    </location>
</feature>
<dbReference type="PANTHER" id="PTHR45691:SF6">
    <property type="entry name" value="PROTEIN DIAPHANOUS"/>
    <property type="match status" value="1"/>
</dbReference>
<keyword evidence="4" id="KW-1185">Reference proteome</keyword>
<reference evidence="3 4" key="1">
    <citation type="submission" date="2020-04" db="EMBL/GenBank/DDBJ databases">
        <title>Perkinsus chesapeaki whole genome sequence.</title>
        <authorList>
            <person name="Bogema D.R."/>
        </authorList>
    </citation>
    <scope>NUCLEOTIDE SEQUENCE [LARGE SCALE GENOMIC DNA]</scope>
    <source>
        <strain evidence="3">ATCC PRA-425</strain>
    </source>
</reference>
<feature type="compositionally biased region" description="Acidic residues" evidence="1">
    <location>
        <begin position="10"/>
        <end position="33"/>
    </location>
</feature>
<comment type="caution">
    <text evidence="3">The sequence shown here is derived from an EMBL/GenBank/DDBJ whole genome shotgun (WGS) entry which is preliminary data.</text>
</comment>
<dbReference type="SMART" id="SM00498">
    <property type="entry name" value="FH2"/>
    <property type="match status" value="1"/>
</dbReference>
<sequence>MPVAEGRSEEPEENGETNEIEEDAAEKEEESLPDCEPPTGPPAVPKHLPSPPPPPPPPPPISSAKGSPPVGLPLTRAKGKAPPPPFLMASAKGKAPLPSPPGMKNGKAPPPTPLKAAIKMGPPVAPLRPLFWTSVPMGPRDRLQNNFWKSVKQGSKLIDEDTIPWCAEYVDENELQATFGQNATKASSSKLSSGRPGSAPALHRRKVLKLLDDKRSHILAIAFRPLPSPDKLLHIIASGDVSALTGAQLTMLADEVPTPDEAEELAAMEIRAEQEGNTALWDTPEQYLVALSSAKDTKSVLKAWAFGANVRDGLLSDARDQLEALNAACQAMKESKELVDLVRVMLSIGNRVNANTARGGAEILSMDSLLRFDNVRSPCDTSMTLLKYCVQTWKKKNGRSPSMISMLTKMLRPVTHPKTKIPDIKEIDKDVKRIAGLSREAKTLLECLRQEPNYESEVIPLVEEGMRRADELQDYLKKTMASWKSTLEYFCVKNESPLAEKSDEFFEVMKSFIQLVGNYAATD</sequence>
<dbReference type="OrthoDB" id="1668162at2759"/>
<name>A0A7J6L8H9_PERCH</name>
<dbReference type="SUPFAM" id="SSF101447">
    <property type="entry name" value="Formin homology 2 domain (FH2 domain)"/>
    <property type="match status" value="1"/>
</dbReference>
<dbReference type="PROSITE" id="PS51444">
    <property type="entry name" value="FH2"/>
    <property type="match status" value="1"/>
</dbReference>
<evidence type="ECO:0000313" key="4">
    <source>
        <dbReference type="Proteomes" id="UP000591131"/>
    </source>
</evidence>
<gene>
    <name evidence="3" type="ORF">FOL47_009407</name>
</gene>
<evidence type="ECO:0000313" key="3">
    <source>
        <dbReference type="EMBL" id="KAF4655496.1"/>
    </source>
</evidence>
<dbReference type="GO" id="GO:0030041">
    <property type="term" value="P:actin filament polymerization"/>
    <property type="evidence" value="ECO:0007669"/>
    <property type="project" value="TreeGrafter"/>
</dbReference>
<dbReference type="EMBL" id="JAAPAO010000653">
    <property type="protein sequence ID" value="KAF4655496.1"/>
    <property type="molecule type" value="Genomic_DNA"/>
</dbReference>
<evidence type="ECO:0000259" key="2">
    <source>
        <dbReference type="PROSITE" id="PS51444"/>
    </source>
</evidence>
<dbReference type="InterPro" id="IPR042201">
    <property type="entry name" value="FH2_Formin_sf"/>
</dbReference>
<dbReference type="InterPro" id="IPR051412">
    <property type="entry name" value="Formin_Homology_Diaphanous_sf"/>
</dbReference>
<feature type="compositionally biased region" description="Low complexity" evidence="1">
    <location>
        <begin position="185"/>
        <end position="199"/>
    </location>
</feature>
<feature type="region of interest" description="Disordered" evidence="1">
    <location>
        <begin position="181"/>
        <end position="200"/>
    </location>
</feature>
<protein>
    <recommendedName>
        <fullName evidence="2">FH2 domain-containing protein</fullName>
    </recommendedName>
</protein>
<evidence type="ECO:0000256" key="1">
    <source>
        <dbReference type="SAM" id="MobiDB-lite"/>
    </source>
</evidence>
<feature type="compositionally biased region" description="Pro residues" evidence="1">
    <location>
        <begin position="35"/>
        <end position="61"/>
    </location>
</feature>
<feature type="region of interest" description="Disordered" evidence="1">
    <location>
        <begin position="1"/>
        <end position="111"/>
    </location>
</feature>
<dbReference type="InterPro" id="IPR015425">
    <property type="entry name" value="FH2_Formin"/>
</dbReference>
<accession>A0A7J6L8H9</accession>
<dbReference type="Proteomes" id="UP000591131">
    <property type="component" value="Unassembled WGS sequence"/>
</dbReference>
<dbReference type="AlphaFoldDB" id="A0A7J6L8H9"/>
<dbReference type="GO" id="GO:0005884">
    <property type="term" value="C:actin filament"/>
    <property type="evidence" value="ECO:0007669"/>
    <property type="project" value="TreeGrafter"/>
</dbReference>
<dbReference type="Pfam" id="PF02181">
    <property type="entry name" value="FH2"/>
    <property type="match status" value="1"/>
</dbReference>
<organism evidence="3 4">
    <name type="scientific">Perkinsus chesapeaki</name>
    <name type="common">Clam parasite</name>
    <name type="synonym">Perkinsus andrewsi</name>
    <dbReference type="NCBI Taxonomy" id="330153"/>
    <lineage>
        <taxon>Eukaryota</taxon>
        <taxon>Sar</taxon>
        <taxon>Alveolata</taxon>
        <taxon>Perkinsozoa</taxon>
        <taxon>Perkinsea</taxon>
        <taxon>Perkinsida</taxon>
        <taxon>Perkinsidae</taxon>
        <taxon>Perkinsus</taxon>
    </lineage>
</organism>
<dbReference type="Gene3D" id="1.20.58.2220">
    <property type="entry name" value="Formin, FH2 domain"/>
    <property type="match status" value="1"/>
</dbReference>
<dbReference type="PANTHER" id="PTHR45691">
    <property type="entry name" value="PROTEIN DIAPHANOUS"/>
    <property type="match status" value="1"/>
</dbReference>